<comment type="caution">
    <text evidence="2">The sequence shown here is derived from an EMBL/GenBank/DDBJ whole genome shotgun (WGS) entry which is preliminary data.</text>
</comment>
<sequence length="86" mass="9475">MYTPRPLEIVEFLPHEPEIFRGLALQGGGDVSDGSPSPRRKFFRLDGRGDSKVTPTPPSMSEAENIQPTGQPRSKRERGVEPGSKN</sequence>
<feature type="compositionally biased region" description="Polar residues" evidence="1">
    <location>
        <begin position="62"/>
        <end position="72"/>
    </location>
</feature>
<proteinExistence type="predicted"/>
<evidence type="ECO:0000313" key="3">
    <source>
        <dbReference type="Proteomes" id="UP000325313"/>
    </source>
</evidence>
<dbReference type="AlphaFoldDB" id="A0A5B0SL89"/>
<organism evidence="2 3">
    <name type="scientific">Puccinia graminis f. sp. tritici</name>
    <dbReference type="NCBI Taxonomy" id="56615"/>
    <lineage>
        <taxon>Eukaryota</taxon>
        <taxon>Fungi</taxon>
        <taxon>Dikarya</taxon>
        <taxon>Basidiomycota</taxon>
        <taxon>Pucciniomycotina</taxon>
        <taxon>Pucciniomycetes</taxon>
        <taxon>Pucciniales</taxon>
        <taxon>Pucciniaceae</taxon>
        <taxon>Puccinia</taxon>
    </lineage>
</organism>
<name>A0A5B0SL89_PUCGR</name>
<accession>A0A5B0SL89</accession>
<reference evidence="2 3" key="1">
    <citation type="submission" date="2019-05" db="EMBL/GenBank/DDBJ databases">
        <title>Emergence of the Ug99 lineage of the wheat stem rust pathogen through somatic hybridization.</title>
        <authorList>
            <person name="Li F."/>
            <person name="Upadhyaya N.M."/>
            <person name="Sperschneider J."/>
            <person name="Matny O."/>
            <person name="Nguyen-Phuc H."/>
            <person name="Mago R."/>
            <person name="Raley C."/>
            <person name="Miller M.E."/>
            <person name="Silverstein K.A.T."/>
            <person name="Henningsen E."/>
            <person name="Hirsch C.D."/>
            <person name="Visser B."/>
            <person name="Pretorius Z.A."/>
            <person name="Steffenson B.J."/>
            <person name="Schwessinger B."/>
            <person name="Dodds P.N."/>
            <person name="Figueroa M."/>
        </authorList>
    </citation>
    <scope>NUCLEOTIDE SEQUENCE [LARGE SCALE GENOMIC DNA]</scope>
    <source>
        <strain evidence="2 3">Ug99</strain>
    </source>
</reference>
<evidence type="ECO:0000256" key="1">
    <source>
        <dbReference type="SAM" id="MobiDB-lite"/>
    </source>
</evidence>
<protein>
    <submittedName>
        <fullName evidence="2">Uncharacterized protein</fullName>
    </submittedName>
</protein>
<feature type="region of interest" description="Disordered" evidence="1">
    <location>
        <begin position="24"/>
        <end position="86"/>
    </location>
</feature>
<dbReference type="EMBL" id="VDEP01000002">
    <property type="protein sequence ID" value="KAA1138741.1"/>
    <property type="molecule type" value="Genomic_DNA"/>
</dbReference>
<gene>
    <name evidence="2" type="ORF">PGTUg99_035756</name>
</gene>
<dbReference type="Proteomes" id="UP000325313">
    <property type="component" value="Unassembled WGS sequence"/>
</dbReference>
<evidence type="ECO:0000313" key="2">
    <source>
        <dbReference type="EMBL" id="KAA1138741.1"/>
    </source>
</evidence>